<protein>
    <submittedName>
        <fullName evidence="8">RDD family protein</fullName>
    </submittedName>
</protein>
<proteinExistence type="predicted"/>
<dbReference type="KEGG" id="arep:ID810_02420"/>
<evidence type="ECO:0000313" key="9">
    <source>
        <dbReference type="Proteomes" id="UP000594637"/>
    </source>
</evidence>
<gene>
    <name evidence="8" type="ORF">ID810_02420</name>
</gene>
<comment type="subcellular location">
    <subcellularLocation>
        <location evidence="1">Membrane</location>
        <topology evidence="1">Multi-pass membrane protein</topology>
    </subcellularLocation>
</comment>
<accession>A0A7T0PWV4</accession>
<name>A0A7T0PWV4_9ACTO</name>
<evidence type="ECO:0000256" key="4">
    <source>
        <dbReference type="ARBA" id="ARBA00023136"/>
    </source>
</evidence>
<dbReference type="AlphaFoldDB" id="A0A7T0PWV4"/>
<evidence type="ECO:0000256" key="1">
    <source>
        <dbReference type="ARBA" id="ARBA00004141"/>
    </source>
</evidence>
<evidence type="ECO:0000256" key="2">
    <source>
        <dbReference type="ARBA" id="ARBA00022692"/>
    </source>
</evidence>
<evidence type="ECO:0000313" key="8">
    <source>
        <dbReference type="EMBL" id="QPL05843.1"/>
    </source>
</evidence>
<dbReference type="Pfam" id="PF06271">
    <property type="entry name" value="RDD"/>
    <property type="match status" value="1"/>
</dbReference>
<evidence type="ECO:0000256" key="3">
    <source>
        <dbReference type="ARBA" id="ARBA00022989"/>
    </source>
</evidence>
<reference evidence="8 9" key="1">
    <citation type="submission" date="2020-11" db="EMBL/GenBank/DDBJ databases">
        <title>Actinomyces sp. ZJ750.</title>
        <authorList>
            <person name="Zhou J."/>
        </authorList>
    </citation>
    <scope>NUCLEOTIDE SEQUENCE [LARGE SCALE GENOMIC DNA]</scope>
    <source>
        <strain evidence="8 9">ZJ750</strain>
    </source>
</reference>
<dbReference type="Proteomes" id="UP000594637">
    <property type="component" value="Chromosome"/>
</dbReference>
<keyword evidence="9" id="KW-1185">Reference proteome</keyword>
<evidence type="ECO:0000259" key="7">
    <source>
        <dbReference type="Pfam" id="PF06271"/>
    </source>
</evidence>
<evidence type="ECO:0000256" key="6">
    <source>
        <dbReference type="SAM" id="Phobius"/>
    </source>
</evidence>
<feature type="transmembrane region" description="Helical" evidence="6">
    <location>
        <begin position="44"/>
        <end position="61"/>
    </location>
</feature>
<evidence type="ECO:0000256" key="5">
    <source>
        <dbReference type="SAM" id="MobiDB-lite"/>
    </source>
</evidence>
<keyword evidence="4 6" id="KW-0472">Membrane</keyword>
<feature type="transmembrane region" description="Helical" evidence="6">
    <location>
        <begin position="73"/>
        <end position="93"/>
    </location>
</feature>
<keyword evidence="3 6" id="KW-1133">Transmembrane helix</keyword>
<dbReference type="PANTHER" id="PTHR38480">
    <property type="entry name" value="SLR0254 PROTEIN"/>
    <property type="match status" value="1"/>
</dbReference>
<dbReference type="RefSeq" id="WP_166856193.1">
    <property type="nucleotide sequence ID" value="NZ_CP063989.1"/>
</dbReference>
<dbReference type="InterPro" id="IPR010432">
    <property type="entry name" value="RDD"/>
</dbReference>
<organism evidence="8 9">
    <name type="scientific">Actinomyces respiraculi</name>
    <dbReference type="NCBI Taxonomy" id="2744574"/>
    <lineage>
        <taxon>Bacteria</taxon>
        <taxon>Bacillati</taxon>
        <taxon>Actinomycetota</taxon>
        <taxon>Actinomycetes</taxon>
        <taxon>Actinomycetales</taxon>
        <taxon>Actinomycetaceae</taxon>
        <taxon>Actinomyces</taxon>
    </lineage>
</organism>
<sequence length="290" mass="30827">MVSATASSSERMMTPDRLVTGEAVVVDIVPATVGVRLLSAVIDYAIYAVGLLMSFITWATLGPGASDETSTAAAITQISLLLVLWTVAVPLTVEVLSRGRSAGRLVTGCRVVRDDGGAIRLRHSLVRTLVGVVEIWLTGALPALAACIITRRGKRLGDLLAGTYVVNERAGSVDAPPLLMPPELAQWAQEADIRSLPGDLALASRTFLQRASSMQPAARARLGSQLVEQVLPRVAPEPPAGTHPERFLAAVLCERRDRELALSLRDRQAEERSVLSLDRLPHGIGAPGPS</sequence>
<dbReference type="GO" id="GO:0016020">
    <property type="term" value="C:membrane"/>
    <property type="evidence" value="ECO:0007669"/>
    <property type="project" value="UniProtKB-SubCell"/>
</dbReference>
<feature type="domain" description="RDD" evidence="7">
    <location>
        <begin position="31"/>
        <end position="162"/>
    </location>
</feature>
<dbReference type="PANTHER" id="PTHR38480:SF1">
    <property type="entry name" value="SLR0254 PROTEIN"/>
    <property type="match status" value="1"/>
</dbReference>
<keyword evidence="2 6" id="KW-0812">Transmembrane</keyword>
<feature type="region of interest" description="Disordered" evidence="5">
    <location>
        <begin position="270"/>
        <end position="290"/>
    </location>
</feature>
<dbReference type="EMBL" id="CP063989">
    <property type="protein sequence ID" value="QPL05843.1"/>
    <property type="molecule type" value="Genomic_DNA"/>
</dbReference>
<feature type="transmembrane region" description="Helical" evidence="6">
    <location>
        <begin position="129"/>
        <end position="149"/>
    </location>
</feature>